<gene>
    <name evidence="2" type="ORF">PGTUg99_028585</name>
</gene>
<reference evidence="2 3" key="1">
    <citation type="submission" date="2019-05" db="EMBL/GenBank/DDBJ databases">
        <title>Emergence of the Ug99 lineage of the wheat stem rust pathogen through somatic hybridization.</title>
        <authorList>
            <person name="Li F."/>
            <person name="Upadhyaya N.M."/>
            <person name="Sperschneider J."/>
            <person name="Matny O."/>
            <person name="Nguyen-Phuc H."/>
            <person name="Mago R."/>
            <person name="Raley C."/>
            <person name="Miller M.E."/>
            <person name="Silverstein K.A.T."/>
            <person name="Henningsen E."/>
            <person name="Hirsch C.D."/>
            <person name="Visser B."/>
            <person name="Pretorius Z.A."/>
            <person name="Steffenson B.J."/>
            <person name="Schwessinger B."/>
            <person name="Dodds P.N."/>
            <person name="Figueroa M."/>
        </authorList>
    </citation>
    <scope>NUCLEOTIDE SEQUENCE [LARGE SCALE GENOMIC DNA]</scope>
    <source>
        <strain evidence="2 3">Ug99</strain>
    </source>
</reference>
<accession>A0A5B0RXU5</accession>
<protein>
    <submittedName>
        <fullName evidence="2">Uncharacterized protein</fullName>
    </submittedName>
</protein>
<comment type="caution">
    <text evidence="2">The sequence shown here is derived from an EMBL/GenBank/DDBJ whole genome shotgun (WGS) entry which is preliminary data.</text>
</comment>
<evidence type="ECO:0000256" key="1">
    <source>
        <dbReference type="SAM" id="MobiDB-lite"/>
    </source>
</evidence>
<name>A0A5B0RXU5_PUCGR</name>
<dbReference type="EMBL" id="VDEP01000137">
    <property type="protein sequence ID" value="KAA1129344.1"/>
    <property type="molecule type" value="Genomic_DNA"/>
</dbReference>
<organism evidence="2 3">
    <name type="scientific">Puccinia graminis f. sp. tritici</name>
    <dbReference type="NCBI Taxonomy" id="56615"/>
    <lineage>
        <taxon>Eukaryota</taxon>
        <taxon>Fungi</taxon>
        <taxon>Dikarya</taxon>
        <taxon>Basidiomycota</taxon>
        <taxon>Pucciniomycotina</taxon>
        <taxon>Pucciniomycetes</taxon>
        <taxon>Pucciniales</taxon>
        <taxon>Pucciniaceae</taxon>
        <taxon>Puccinia</taxon>
    </lineage>
</organism>
<evidence type="ECO:0000313" key="3">
    <source>
        <dbReference type="Proteomes" id="UP000325313"/>
    </source>
</evidence>
<feature type="region of interest" description="Disordered" evidence="1">
    <location>
        <begin position="151"/>
        <end position="170"/>
    </location>
</feature>
<dbReference type="Proteomes" id="UP000325313">
    <property type="component" value="Unassembled WGS sequence"/>
</dbReference>
<sequence length="240" mass="27294">MWHKSQNPSTGQTTKPTICLNSNLLMQSSKPSRMNSGLDLISTPKVMKRQKTLNHEYGGSSLKPILPENHPLPLGITHNNVCPDIRFQGSTVLKTIPLSFQHLDVGTSHPGSTFDHHIQIPYHPTSTHSLPLKHKEPVLLNLFPTKPIMEHSDQNIDPLKSQHDSSQLKENQDDRVLFASWLNYDSQGHTSHSKSQDGLQMEAVKEEYFNHKDRNIFRDQTADQGDQLDFGENDHKLTWK</sequence>
<evidence type="ECO:0000313" key="2">
    <source>
        <dbReference type="EMBL" id="KAA1129344.1"/>
    </source>
</evidence>
<proteinExistence type="predicted"/>
<feature type="region of interest" description="Disordered" evidence="1">
    <location>
        <begin position="215"/>
        <end position="240"/>
    </location>
</feature>
<dbReference type="AlphaFoldDB" id="A0A5B0RXU5"/>